<protein>
    <submittedName>
        <fullName evidence="1">Uncharacterized protein</fullName>
    </submittedName>
</protein>
<dbReference type="RefSeq" id="XP_046058329.1">
    <property type="nucleotide sequence ID" value="XM_046207916.1"/>
</dbReference>
<gene>
    <name evidence="1" type="ORF">OGAPHI_006612</name>
</gene>
<accession>A0A9P8T0T7</accession>
<evidence type="ECO:0000313" key="1">
    <source>
        <dbReference type="EMBL" id="KAH3661205.1"/>
    </source>
</evidence>
<sequence>MLSRTRNTLVMNLRSTNILAKLATDWSNDAYANGFGGDRLFSVRCTFVEKHAVFGSESTSLAVSGDAKVSNNETALSI</sequence>
<name>A0A9P8T0T7_9ASCO</name>
<reference evidence="1" key="1">
    <citation type="journal article" date="2021" name="Open Biol.">
        <title>Shared evolutionary footprints suggest mitochondrial oxidative damage underlies multiple complex I losses in fungi.</title>
        <authorList>
            <person name="Schikora-Tamarit M.A."/>
            <person name="Marcet-Houben M."/>
            <person name="Nosek J."/>
            <person name="Gabaldon T."/>
        </authorList>
    </citation>
    <scope>NUCLEOTIDE SEQUENCE</scope>
    <source>
        <strain evidence="1">CBS6075</strain>
    </source>
</reference>
<organism evidence="1 2">
    <name type="scientific">Ogataea philodendri</name>
    <dbReference type="NCBI Taxonomy" id="1378263"/>
    <lineage>
        <taxon>Eukaryota</taxon>
        <taxon>Fungi</taxon>
        <taxon>Dikarya</taxon>
        <taxon>Ascomycota</taxon>
        <taxon>Saccharomycotina</taxon>
        <taxon>Pichiomycetes</taxon>
        <taxon>Pichiales</taxon>
        <taxon>Pichiaceae</taxon>
        <taxon>Ogataea</taxon>
    </lineage>
</organism>
<dbReference type="Proteomes" id="UP000769157">
    <property type="component" value="Unassembled WGS sequence"/>
</dbReference>
<dbReference type="AlphaFoldDB" id="A0A9P8T0T7"/>
<reference evidence="1" key="2">
    <citation type="submission" date="2021-01" db="EMBL/GenBank/DDBJ databases">
        <authorList>
            <person name="Schikora-Tamarit M.A."/>
        </authorList>
    </citation>
    <scope>NUCLEOTIDE SEQUENCE</scope>
    <source>
        <strain evidence="1">CBS6075</strain>
    </source>
</reference>
<evidence type="ECO:0000313" key="2">
    <source>
        <dbReference type="Proteomes" id="UP000769157"/>
    </source>
</evidence>
<proteinExistence type="predicted"/>
<dbReference type="GeneID" id="70238576"/>
<keyword evidence="2" id="KW-1185">Reference proteome</keyword>
<dbReference type="EMBL" id="JAEUBE010000487">
    <property type="protein sequence ID" value="KAH3661205.1"/>
    <property type="molecule type" value="Genomic_DNA"/>
</dbReference>
<comment type="caution">
    <text evidence="1">The sequence shown here is derived from an EMBL/GenBank/DDBJ whole genome shotgun (WGS) entry which is preliminary data.</text>
</comment>